<dbReference type="PANTHER" id="PTHR21446:SF13">
    <property type="entry name" value="DUF3504 DOMAIN-CONTAINING PROTEIN"/>
    <property type="match status" value="1"/>
</dbReference>
<protein>
    <recommendedName>
        <fullName evidence="1">QRICH1-like domain-containing protein</fullName>
    </recommendedName>
</protein>
<proteinExistence type="predicted"/>
<dbReference type="EnsemblMetazoa" id="Aqu2.1.23450_001">
    <property type="protein sequence ID" value="Aqu2.1.23450_001"/>
    <property type="gene ID" value="Aqu2.1.23450"/>
</dbReference>
<sequence>MAEAKECEDEERPFKRFKKATNDEEFQEITKGYVPENTKKSTASAIRVFNEWKFSREDEQPPGNLLTDGNPEQLNYWIPRFVNEARESDRQPYPPRTINQLLAGIQRHMLTENHLLPKFSTYS</sequence>
<dbReference type="InterPro" id="IPR052787">
    <property type="entry name" value="MAVS"/>
</dbReference>
<feature type="domain" description="QRICH1-like" evidence="1">
    <location>
        <begin position="50"/>
        <end position="114"/>
    </location>
</feature>
<dbReference type="InParanoid" id="A0A1X7U6Q7"/>
<organism evidence="2">
    <name type="scientific">Amphimedon queenslandica</name>
    <name type="common">Sponge</name>
    <dbReference type="NCBI Taxonomy" id="400682"/>
    <lineage>
        <taxon>Eukaryota</taxon>
        <taxon>Metazoa</taxon>
        <taxon>Porifera</taxon>
        <taxon>Demospongiae</taxon>
        <taxon>Heteroscleromorpha</taxon>
        <taxon>Haplosclerida</taxon>
        <taxon>Niphatidae</taxon>
        <taxon>Amphimedon</taxon>
    </lineage>
</organism>
<accession>A0A1X7U6Q7</accession>
<evidence type="ECO:0000259" key="1">
    <source>
        <dbReference type="Pfam" id="PF25561"/>
    </source>
</evidence>
<dbReference type="PANTHER" id="PTHR21446">
    <property type="entry name" value="DUF3504 DOMAIN-CONTAINING PROTEIN"/>
    <property type="match status" value="1"/>
</dbReference>
<dbReference type="InterPro" id="IPR057926">
    <property type="entry name" value="QRICH1_dom"/>
</dbReference>
<dbReference type="AlphaFoldDB" id="A0A1X7U6Q7"/>
<reference evidence="2" key="1">
    <citation type="submission" date="2017-05" db="UniProtKB">
        <authorList>
            <consortium name="EnsemblMetazoa"/>
        </authorList>
    </citation>
    <scope>IDENTIFICATION</scope>
</reference>
<name>A0A1X7U6Q7_AMPQE</name>
<evidence type="ECO:0000313" key="2">
    <source>
        <dbReference type="EnsemblMetazoa" id="Aqu2.1.23450_001"/>
    </source>
</evidence>
<dbReference type="Pfam" id="PF25561">
    <property type="entry name" value="QRICH1"/>
    <property type="match status" value="1"/>
</dbReference>